<dbReference type="InterPro" id="IPR010583">
    <property type="entry name" value="MipA"/>
</dbReference>
<evidence type="ECO:0000313" key="7">
    <source>
        <dbReference type="EMBL" id="MCE4537052.1"/>
    </source>
</evidence>
<proteinExistence type="inferred from homology"/>
<comment type="caution">
    <text evidence="7">The sequence shown here is derived from an EMBL/GenBank/DDBJ whole genome shotgun (WGS) entry which is preliminary data.</text>
</comment>
<comment type="subcellular location">
    <subcellularLocation>
        <location evidence="1">Cell outer membrane</location>
    </subcellularLocation>
</comment>
<dbReference type="PANTHER" id="PTHR38776:SF1">
    <property type="entry name" value="MLTA-INTERACTING PROTEIN-RELATED"/>
    <property type="match status" value="1"/>
</dbReference>
<protein>
    <submittedName>
        <fullName evidence="7">MipA/OmpV family protein</fullName>
    </submittedName>
</protein>
<comment type="similarity">
    <text evidence="2">Belongs to the MipA/OmpV family.</text>
</comment>
<gene>
    <name evidence="7" type="ORF">LXT12_07300</name>
</gene>
<sequence length="269" mass="28791">MKSRLFALPAAALLAAALAAPCARAAGSLLLIDAPPEAATWSAGLSARGWPRAPGSRRQREQLLPAFDYESPSGLFLASDAGLGWNLAPELLQGHSARDWQFGLRLWPQSGRPRRESPPGINRLGTRLVTEAFANVQALPALLLQSGLSWGSGRHHDGGQLELGATSGIPLGDDLLAISLAATYANAAHLRGSFGVGARESAASGLPEWRPGSGWQDWSIALSGEHKFSADWSVSGQWLQARLVDQAAKSPLTRDRRQPSFILSLWHRF</sequence>
<feature type="chain" id="PRO_5046661952" evidence="6">
    <location>
        <begin position="26"/>
        <end position="269"/>
    </location>
</feature>
<accession>A0ABS8XCD9</accession>
<evidence type="ECO:0000256" key="2">
    <source>
        <dbReference type="ARBA" id="ARBA00005722"/>
    </source>
</evidence>
<evidence type="ECO:0000256" key="5">
    <source>
        <dbReference type="ARBA" id="ARBA00023237"/>
    </source>
</evidence>
<evidence type="ECO:0000256" key="1">
    <source>
        <dbReference type="ARBA" id="ARBA00004442"/>
    </source>
</evidence>
<dbReference type="Pfam" id="PF06629">
    <property type="entry name" value="MipA"/>
    <property type="match status" value="1"/>
</dbReference>
<dbReference type="Proteomes" id="UP001201463">
    <property type="component" value="Unassembled WGS sequence"/>
</dbReference>
<name>A0ABS8XCD9_9BURK</name>
<keyword evidence="3 6" id="KW-0732">Signal</keyword>
<dbReference type="RefSeq" id="WP_233390773.1">
    <property type="nucleotide sequence ID" value="NZ_JAJTWT010000002.1"/>
</dbReference>
<keyword evidence="4" id="KW-0472">Membrane</keyword>
<evidence type="ECO:0000256" key="6">
    <source>
        <dbReference type="SAM" id="SignalP"/>
    </source>
</evidence>
<evidence type="ECO:0000313" key="8">
    <source>
        <dbReference type="Proteomes" id="UP001201463"/>
    </source>
</evidence>
<keyword evidence="5" id="KW-0998">Cell outer membrane</keyword>
<dbReference type="PANTHER" id="PTHR38776">
    <property type="entry name" value="MLTA-INTERACTING PROTEIN-RELATED"/>
    <property type="match status" value="1"/>
</dbReference>
<organism evidence="7 8">
    <name type="scientific">Pelomonas caseinilytica</name>
    <dbReference type="NCBI Taxonomy" id="2906763"/>
    <lineage>
        <taxon>Bacteria</taxon>
        <taxon>Pseudomonadati</taxon>
        <taxon>Pseudomonadota</taxon>
        <taxon>Betaproteobacteria</taxon>
        <taxon>Burkholderiales</taxon>
        <taxon>Sphaerotilaceae</taxon>
        <taxon>Roseateles</taxon>
    </lineage>
</organism>
<evidence type="ECO:0000256" key="4">
    <source>
        <dbReference type="ARBA" id="ARBA00023136"/>
    </source>
</evidence>
<evidence type="ECO:0000256" key="3">
    <source>
        <dbReference type="ARBA" id="ARBA00022729"/>
    </source>
</evidence>
<reference evidence="7 8" key="1">
    <citation type="submission" date="2021-12" db="EMBL/GenBank/DDBJ databases">
        <title>Genome seq of p7.</title>
        <authorList>
            <person name="Seo T."/>
        </authorList>
    </citation>
    <scope>NUCLEOTIDE SEQUENCE [LARGE SCALE GENOMIC DNA]</scope>
    <source>
        <strain evidence="7 8">P7</strain>
    </source>
</reference>
<feature type="signal peptide" evidence="6">
    <location>
        <begin position="1"/>
        <end position="25"/>
    </location>
</feature>
<dbReference type="EMBL" id="JAJTWT010000002">
    <property type="protein sequence ID" value="MCE4537052.1"/>
    <property type="molecule type" value="Genomic_DNA"/>
</dbReference>
<keyword evidence="8" id="KW-1185">Reference proteome</keyword>